<keyword evidence="2" id="KW-0812">Transmembrane</keyword>
<keyword evidence="2" id="KW-1133">Transmembrane helix</keyword>
<keyword evidence="2" id="KW-0472">Membrane</keyword>
<sequence length="219" mass="23404">MTDEGDSRTVTRRWFIISTIVIAVLVVASGALVSTLVSGSAEDAAPAPKEQPAAPERPLPDNQPSAVLAGPNPTSCEQIYSEGMYSYLTGTGMPLNDQSVDDNVGSHDDDLAAVINGAEHLDCSWGFAGDYGLTTSITRLDADTMQAVRDRMTELGYNCEDEDGGTRCLTSGTEGGNRYGESHFLRDGLWVATAWVNFAPNNYTPDIVHILWPDTADAA</sequence>
<gene>
    <name evidence="3" type="ORF">HCR76_03280</name>
</gene>
<feature type="transmembrane region" description="Helical" evidence="2">
    <location>
        <begin position="14"/>
        <end position="37"/>
    </location>
</feature>
<feature type="region of interest" description="Disordered" evidence="1">
    <location>
        <begin position="41"/>
        <end position="73"/>
    </location>
</feature>
<dbReference type="RefSeq" id="WP_166984734.1">
    <property type="nucleotide sequence ID" value="NZ_CP061169.1"/>
</dbReference>
<proteinExistence type="predicted"/>
<organism evidence="3 4">
    <name type="scientific">Paramicrobacterium chengjingii</name>
    <dbReference type="NCBI Taxonomy" id="2769067"/>
    <lineage>
        <taxon>Bacteria</taxon>
        <taxon>Bacillati</taxon>
        <taxon>Actinomycetota</taxon>
        <taxon>Actinomycetes</taxon>
        <taxon>Micrococcales</taxon>
        <taxon>Microbacteriaceae</taxon>
        <taxon>Paramicrobacterium</taxon>
    </lineage>
</organism>
<name>A0ABX6YJX7_9MICO</name>
<reference evidence="3 4" key="1">
    <citation type="submission" date="2020-12" db="EMBL/GenBank/DDBJ databases">
        <title>Microbacterium sp. HY060.</title>
        <authorList>
            <person name="Zhou J."/>
        </authorList>
    </citation>
    <scope>NUCLEOTIDE SEQUENCE [LARGE SCALE GENOMIC DNA]</scope>
    <source>
        <strain evidence="3 4">HY60</strain>
    </source>
</reference>
<dbReference type="EMBL" id="CP061169">
    <property type="protein sequence ID" value="QPZ39113.1"/>
    <property type="molecule type" value="Genomic_DNA"/>
</dbReference>
<evidence type="ECO:0000313" key="3">
    <source>
        <dbReference type="EMBL" id="QPZ39113.1"/>
    </source>
</evidence>
<accession>A0ABX6YJX7</accession>
<dbReference type="Proteomes" id="UP000662814">
    <property type="component" value="Chromosome"/>
</dbReference>
<protein>
    <submittedName>
        <fullName evidence="3">Uncharacterized protein</fullName>
    </submittedName>
</protein>
<feature type="compositionally biased region" description="Low complexity" evidence="1">
    <location>
        <begin position="41"/>
        <end position="56"/>
    </location>
</feature>
<evidence type="ECO:0000313" key="4">
    <source>
        <dbReference type="Proteomes" id="UP000662814"/>
    </source>
</evidence>
<evidence type="ECO:0000256" key="1">
    <source>
        <dbReference type="SAM" id="MobiDB-lite"/>
    </source>
</evidence>
<keyword evidence="4" id="KW-1185">Reference proteome</keyword>
<evidence type="ECO:0000256" key="2">
    <source>
        <dbReference type="SAM" id="Phobius"/>
    </source>
</evidence>